<dbReference type="EC" id="2.6.1.-" evidence="6"/>
<dbReference type="Proteomes" id="UP000824260">
    <property type="component" value="Unassembled WGS sequence"/>
</dbReference>
<reference evidence="8" key="2">
    <citation type="journal article" date="2021" name="PeerJ">
        <title>Extensive microbial diversity within the chicken gut microbiome revealed by metagenomics and culture.</title>
        <authorList>
            <person name="Gilroy R."/>
            <person name="Ravi A."/>
            <person name="Getino M."/>
            <person name="Pursley I."/>
            <person name="Horton D.L."/>
            <person name="Alikhan N.F."/>
            <person name="Baker D."/>
            <person name="Gharbi K."/>
            <person name="Hall N."/>
            <person name="Watson M."/>
            <person name="Adriaenssens E.M."/>
            <person name="Foster-Nyarko E."/>
            <person name="Jarju S."/>
            <person name="Secka A."/>
            <person name="Antonio M."/>
            <person name="Oren A."/>
            <person name="Chaudhuri R.R."/>
            <person name="La Ragione R."/>
            <person name="Hildebrand F."/>
            <person name="Pallen M.J."/>
        </authorList>
    </citation>
    <scope>NUCLEOTIDE SEQUENCE</scope>
    <source>
        <strain evidence="8">ChiSjej6B24-2974</strain>
    </source>
</reference>
<evidence type="ECO:0000259" key="7">
    <source>
        <dbReference type="Pfam" id="PF00155"/>
    </source>
</evidence>
<evidence type="ECO:0000313" key="9">
    <source>
        <dbReference type="Proteomes" id="UP000824260"/>
    </source>
</evidence>
<evidence type="ECO:0000256" key="4">
    <source>
        <dbReference type="ARBA" id="ARBA00022679"/>
    </source>
</evidence>
<dbReference type="CDD" id="cd00609">
    <property type="entry name" value="AAT_like"/>
    <property type="match status" value="1"/>
</dbReference>
<keyword evidence="5" id="KW-0663">Pyridoxal phosphate</keyword>
<accession>A0A9D1CWX9</accession>
<dbReference type="AlphaFoldDB" id="A0A9D1CWX9"/>
<dbReference type="GO" id="GO:0030170">
    <property type="term" value="F:pyridoxal phosphate binding"/>
    <property type="evidence" value="ECO:0007669"/>
    <property type="project" value="InterPro"/>
</dbReference>
<comment type="caution">
    <text evidence="8">The sequence shown here is derived from an EMBL/GenBank/DDBJ whole genome shotgun (WGS) entry which is preliminary data.</text>
</comment>
<comment type="similarity">
    <text evidence="2 6">Belongs to the class-I pyridoxal-phosphate-dependent aminotransferase family.</text>
</comment>
<proteinExistence type="inferred from homology"/>
<dbReference type="InterPro" id="IPR015424">
    <property type="entry name" value="PyrdxlP-dep_Trfase"/>
</dbReference>
<evidence type="ECO:0000256" key="3">
    <source>
        <dbReference type="ARBA" id="ARBA00022576"/>
    </source>
</evidence>
<organism evidence="8 9">
    <name type="scientific">Candidatus Pullichristensenella stercorigallinarum</name>
    <dbReference type="NCBI Taxonomy" id="2840909"/>
    <lineage>
        <taxon>Bacteria</taxon>
        <taxon>Bacillati</taxon>
        <taxon>Bacillota</taxon>
        <taxon>Clostridia</taxon>
        <taxon>Candidatus Pullichristensenella</taxon>
    </lineage>
</organism>
<evidence type="ECO:0000313" key="8">
    <source>
        <dbReference type="EMBL" id="HIQ81950.1"/>
    </source>
</evidence>
<dbReference type="InterPro" id="IPR004838">
    <property type="entry name" value="NHTrfase_class1_PyrdxlP-BS"/>
</dbReference>
<protein>
    <recommendedName>
        <fullName evidence="6">Aminotransferase</fullName>
        <ecNumber evidence="6">2.6.1.-</ecNumber>
    </recommendedName>
</protein>
<dbReference type="Gene3D" id="3.90.1150.10">
    <property type="entry name" value="Aspartate Aminotransferase, domain 1"/>
    <property type="match status" value="1"/>
</dbReference>
<dbReference type="FunFam" id="3.40.640.10:FF:000033">
    <property type="entry name" value="Aspartate aminotransferase"/>
    <property type="match status" value="1"/>
</dbReference>
<sequence length="373" mass="40769">MKDVISLGVGEPDFNTPWAYTDAAIYSLRRGHTHYTSNWGLIELRRAINRYLTGRFDIEYDPADEILVTVGASEGIDLALRALVENGDEVLVPDPSYVSYMPNIRFAGGVCVGVPTTAEDGFRLTPERLRAAITPKTKALILPYPNNPTGGVMGREDLEKVADVLRGTQIMVISDEIYAELTYEGRHVSFASLPGMWERTITLNGFSKAFAMTGWRMGFACGPREVMAVMCKIHQYTMLCAPTPGQYAALEALNSGEQNDYADVRRMVESYDRRRRLIVNGLRAAGLACHEPMGAFYAFPAVPEGMNSQNFCEKLLWEQKVAAVPGDAFGELGDGFFRCSYAASVQNIQKAVDRIAAFVAGGAGGAGSQSCRG</sequence>
<reference evidence="8" key="1">
    <citation type="submission" date="2020-10" db="EMBL/GenBank/DDBJ databases">
        <authorList>
            <person name="Gilroy R."/>
        </authorList>
    </citation>
    <scope>NUCLEOTIDE SEQUENCE</scope>
    <source>
        <strain evidence="8">ChiSjej6B24-2974</strain>
    </source>
</reference>
<comment type="cofactor">
    <cofactor evidence="1 6">
        <name>pyridoxal 5'-phosphate</name>
        <dbReference type="ChEBI" id="CHEBI:597326"/>
    </cofactor>
</comment>
<dbReference type="InterPro" id="IPR050596">
    <property type="entry name" value="AspAT/PAT-like"/>
</dbReference>
<dbReference type="InterPro" id="IPR015422">
    <property type="entry name" value="PyrdxlP-dep_Trfase_small"/>
</dbReference>
<keyword evidence="3 6" id="KW-0032">Aminotransferase</keyword>
<evidence type="ECO:0000256" key="6">
    <source>
        <dbReference type="RuleBase" id="RU000481"/>
    </source>
</evidence>
<feature type="domain" description="Aminotransferase class I/classII large" evidence="7">
    <location>
        <begin position="2"/>
        <end position="355"/>
    </location>
</feature>
<gene>
    <name evidence="8" type="ORF">IAA52_02480</name>
</gene>
<dbReference type="EMBL" id="DVFZ01000027">
    <property type="protein sequence ID" value="HIQ81950.1"/>
    <property type="molecule type" value="Genomic_DNA"/>
</dbReference>
<dbReference type="PANTHER" id="PTHR46383">
    <property type="entry name" value="ASPARTATE AMINOTRANSFERASE"/>
    <property type="match status" value="1"/>
</dbReference>
<dbReference type="GO" id="GO:0008483">
    <property type="term" value="F:transaminase activity"/>
    <property type="evidence" value="ECO:0007669"/>
    <property type="project" value="UniProtKB-KW"/>
</dbReference>
<dbReference type="InterPro" id="IPR015421">
    <property type="entry name" value="PyrdxlP-dep_Trfase_major"/>
</dbReference>
<dbReference type="PROSITE" id="PS00105">
    <property type="entry name" value="AA_TRANSFER_CLASS_1"/>
    <property type="match status" value="1"/>
</dbReference>
<evidence type="ECO:0000256" key="1">
    <source>
        <dbReference type="ARBA" id="ARBA00001933"/>
    </source>
</evidence>
<dbReference type="InterPro" id="IPR004839">
    <property type="entry name" value="Aminotransferase_I/II_large"/>
</dbReference>
<dbReference type="Gene3D" id="3.40.640.10">
    <property type="entry name" value="Type I PLP-dependent aspartate aminotransferase-like (Major domain)"/>
    <property type="match status" value="1"/>
</dbReference>
<evidence type="ECO:0000256" key="2">
    <source>
        <dbReference type="ARBA" id="ARBA00007441"/>
    </source>
</evidence>
<name>A0A9D1CWX9_9FIRM</name>
<dbReference type="PANTHER" id="PTHR46383:SF3">
    <property type="entry name" value="ASPARTATE AMINOTRANSFERASE-RELATED"/>
    <property type="match status" value="1"/>
</dbReference>
<evidence type="ECO:0000256" key="5">
    <source>
        <dbReference type="ARBA" id="ARBA00022898"/>
    </source>
</evidence>
<keyword evidence="4 6" id="KW-0808">Transferase</keyword>
<dbReference type="GO" id="GO:0006520">
    <property type="term" value="P:amino acid metabolic process"/>
    <property type="evidence" value="ECO:0007669"/>
    <property type="project" value="InterPro"/>
</dbReference>
<dbReference type="SUPFAM" id="SSF53383">
    <property type="entry name" value="PLP-dependent transferases"/>
    <property type="match status" value="1"/>
</dbReference>
<dbReference type="Pfam" id="PF00155">
    <property type="entry name" value="Aminotran_1_2"/>
    <property type="match status" value="1"/>
</dbReference>